<evidence type="ECO:0000256" key="3">
    <source>
        <dbReference type="ARBA" id="ARBA00004892"/>
    </source>
</evidence>
<dbReference type="Pfam" id="PF03786">
    <property type="entry name" value="UxuA"/>
    <property type="match status" value="1"/>
</dbReference>
<dbReference type="GO" id="GO:0008927">
    <property type="term" value="F:mannonate dehydratase activity"/>
    <property type="evidence" value="ECO:0007669"/>
    <property type="project" value="UniProtKB-UniRule"/>
</dbReference>
<dbReference type="GO" id="GO:0042840">
    <property type="term" value="P:D-glucuronate catabolic process"/>
    <property type="evidence" value="ECO:0007669"/>
    <property type="project" value="TreeGrafter"/>
</dbReference>
<dbReference type="eggNOG" id="COG1312">
    <property type="taxonomic scope" value="Bacteria"/>
</dbReference>
<protein>
    <recommendedName>
        <fullName evidence="5 9">Mannonate dehydratase</fullName>
        <ecNumber evidence="5 9">4.2.1.8</ecNumber>
    </recommendedName>
    <alternativeName>
        <fullName evidence="9">D-mannonate hydro-lyase</fullName>
    </alternativeName>
</protein>
<dbReference type="GO" id="GO:0008198">
    <property type="term" value="F:ferrous iron binding"/>
    <property type="evidence" value="ECO:0007669"/>
    <property type="project" value="TreeGrafter"/>
</dbReference>
<dbReference type="GO" id="GO:0030145">
    <property type="term" value="F:manganese ion binding"/>
    <property type="evidence" value="ECO:0007669"/>
    <property type="project" value="TreeGrafter"/>
</dbReference>
<reference evidence="11 12" key="1">
    <citation type="journal article" date="2016" name="Front. Microbiol.">
        <title>Genomic Resource of Rice Seed Associated Bacteria.</title>
        <authorList>
            <person name="Midha S."/>
            <person name="Bansal K."/>
            <person name="Sharma S."/>
            <person name="Kumar N."/>
            <person name="Patil P.P."/>
            <person name="Chaudhry V."/>
            <person name="Patil P.B."/>
        </authorList>
    </citation>
    <scope>NUCLEOTIDE SEQUENCE [LARGE SCALE GENOMIC DNA]</scope>
    <source>
        <strain evidence="11 12">NS226</strain>
    </source>
</reference>
<dbReference type="EC" id="4.2.1.8" evidence="5 9"/>
<dbReference type="PANTHER" id="PTHR30387:SF2">
    <property type="entry name" value="MANNONATE DEHYDRATASE"/>
    <property type="match status" value="1"/>
</dbReference>
<comment type="cofactor">
    <cofactor evidence="9">
        <name>Fe(2+)</name>
        <dbReference type="ChEBI" id="CHEBI:29033"/>
    </cofactor>
    <cofactor evidence="9">
        <name>Mn(2+)</name>
        <dbReference type="ChEBI" id="CHEBI:29035"/>
    </cofactor>
</comment>
<feature type="compositionally biased region" description="Polar residues" evidence="10">
    <location>
        <begin position="401"/>
        <end position="411"/>
    </location>
</feature>
<dbReference type="InterPro" id="IPR036237">
    <property type="entry name" value="Xyl_isomerase-like_sf"/>
</dbReference>
<comment type="catalytic activity">
    <reaction evidence="1 9">
        <text>D-mannonate = 2-dehydro-3-deoxy-D-gluconate + H2O</text>
        <dbReference type="Rhea" id="RHEA:20097"/>
        <dbReference type="ChEBI" id="CHEBI:15377"/>
        <dbReference type="ChEBI" id="CHEBI:17767"/>
        <dbReference type="ChEBI" id="CHEBI:57990"/>
        <dbReference type="EC" id="4.2.1.8"/>
    </reaction>
</comment>
<dbReference type="PATRIC" id="fig|401562.3.peg.192"/>
<comment type="similarity">
    <text evidence="4 9">Belongs to the mannonate dehydratase family.</text>
</comment>
<evidence type="ECO:0000256" key="7">
    <source>
        <dbReference type="ARBA" id="ARBA00023211"/>
    </source>
</evidence>
<sequence length="411" mass="45241">MRQGWRWFGPKAPVTLDEVRHVGATDIVSSLHEEPIGAVWTLKAVEARRDMIETTPEGRVPLRWSVVESIPIPDAVKRKGGAAKPEIEAWISSLEAVGRAGIPVVCYNFMPVVDWCRTELDFVTDTGATAMRFDFDTFAAFELFILERPGAERDYTPDEQACAKATFAAMCEKTKADLVRNITSALPGSTTEPMTIPGFREKLQEYRDIDAPRLRQHLIEFLQAVTPAAEAVGVKLTLHPDDPPRPLFGLPRIASTEADYAALFDAVPSPANGMCFCTGSLGVRPDNNLAAIARRFASRIHFAHLRNTRREADPRSFHESAHLDGDTDMVAVLRELVAEDTKRTGDGTIVFRSDHGHRMLDDLHKSVTPGYPAIGRMRGLAELRGILHALGHPPEVPRPAQSASTEALTPA</sequence>
<evidence type="ECO:0000256" key="4">
    <source>
        <dbReference type="ARBA" id="ARBA00007389"/>
    </source>
</evidence>
<feature type="region of interest" description="Disordered" evidence="10">
    <location>
        <begin position="391"/>
        <end position="411"/>
    </location>
</feature>
<evidence type="ECO:0000256" key="2">
    <source>
        <dbReference type="ARBA" id="ARBA00002713"/>
    </source>
</evidence>
<evidence type="ECO:0000256" key="10">
    <source>
        <dbReference type="SAM" id="MobiDB-lite"/>
    </source>
</evidence>
<dbReference type="EMBL" id="LDPZ01000010">
    <property type="protein sequence ID" value="KTQ97280.1"/>
    <property type="molecule type" value="Genomic_DNA"/>
</dbReference>
<dbReference type="STRING" id="401562.NS365_11210"/>
<dbReference type="OrthoDB" id="9780250at2"/>
<evidence type="ECO:0000313" key="12">
    <source>
        <dbReference type="Proteomes" id="UP000078272"/>
    </source>
</evidence>
<comment type="function">
    <text evidence="2 9">Catalyzes the dehydration of D-mannonate.</text>
</comment>
<dbReference type="NCBIfam" id="NF003027">
    <property type="entry name" value="PRK03906.1"/>
    <property type="match status" value="1"/>
</dbReference>
<evidence type="ECO:0000256" key="8">
    <source>
        <dbReference type="ARBA" id="ARBA00023239"/>
    </source>
</evidence>
<keyword evidence="7 9" id="KW-0464">Manganese</keyword>
<dbReference type="Gene3D" id="3.20.20.150">
    <property type="entry name" value="Divalent-metal-dependent TIM barrel enzymes"/>
    <property type="match status" value="1"/>
</dbReference>
<keyword evidence="6 9" id="KW-0408">Iron</keyword>
<proteinExistence type="inferred from homology"/>
<dbReference type="NCBIfam" id="TIGR00695">
    <property type="entry name" value="uxuA"/>
    <property type="match status" value="1"/>
</dbReference>
<dbReference type="HAMAP" id="MF_00106">
    <property type="entry name" value="UxuA"/>
    <property type="match status" value="1"/>
</dbReference>
<accession>A0A175RE30</accession>
<keyword evidence="8 9" id="KW-0456">Lyase</keyword>
<comment type="pathway">
    <text evidence="3 9">Carbohydrate metabolism; pentose and glucuronate interconversion.</text>
</comment>
<organism evidence="11 12">
    <name type="scientific">Aureimonas ureilytica</name>
    <dbReference type="NCBI Taxonomy" id="401562"/>
    <lineage>
        <taxon>Bacteria</taxon>
        <taxon>Pseudomonadati</taxon>
        <taxon>Pseudomonadota</taxon>
        <taxon>Alphaproteobacteria</taxon>
        <taxon>Hyphomicrobiales</taxon>
        <taxon>Aurantimonadaceae</taxon>
        <taxon>Aureimonas</taxon>
    </lineage>
</organism>
<evidence type="ECO:0000256" key="1">
    <source>
        <dbReference type="ARBA" id="ARBA00001794"/>
    </source>
</evidence>
<dbReference type="AlphaFoldDB" id="A0A175RE30"/>
<evidence type="ECO:0000313" key="11">
    <source>
        <dbReference type="EMBL" id="KTQ97280.1"/>
    </source>
</evidence>
<dbReference type="UniPathway" id="UPA00246"/>
<comment type="caution">
    <text evidence="11">The sequence shown here is derived from an EMBL/GenBank/DDBJ whole genome shotgun (WGS) entry which is preliminary data.</text>
</comment>
<evidence type="ECO:0000256" key="9">
    <source>
        <dbReference type="HAMAP-Rule" id="MF_00106"/>
    </source>
</evidence>
<evidence type="ECO:0000256" key="6">
    <source>
        <dbReference type="ARBA" id="ARBA00023004"/>
    </source>
</evidence>
<name>A0A175RE30_9HYPH</name>
<dbReference type="RefSeq" id="WP_058634031.1">
    <property type="nucleotide sequence ID" value="NZ_LDPZ01000010.1"/>
</dbReference>
<dbReference type="Proteomes" id="UP000078272">
    <property type="component" value="Unassembled WGS sequence"/>
</dbReference>
<dbReference type="InterPro" id="IPR004628">
    <property type="entry name" value="Man_deHydtase"/>
</dbReference>
<dbReference type="PANTHER" id="PTHR30387">
    <property type="entry name" value="MANNONATE DEHYDRATASE"/>
    <property type="match status" value="1"/>
</dbReference>
<evidence type="ECO:0000256" key="5">
    <source>
        <dbReference type="ARBA" id="ARBA00012927"/>
    </source>
</evidence>
<dbReference type="PIRSF" id="PIRSF016049">
    <property type="entry name" value="Man_dehyd"/>
    <property type="match status" value="1"/>
</dbReference>
<gene>
    <name evidence="9" type="primary">uxuA</name>
    <name evidence="11" type="ORF">NS226_04875</name>
</gene>
<dbReference type="SUPFAM" id="SSF51658">
    <property type="entry name" value="Xylose isomerase-like"/>
    <property type="match status" value="1"/>
</dbReference>